<accession>A0AAW7X4Z5</accession>
<keyword evidence="10" id="KW-0406">Ion transport</keyword>
<keyword evidence="11 14" id="KW-0472">Membrane</keyword>
<comment type="subcellular location">
    <subcellularLocation>
        <location evidence="2 13">Cell membrane</location>
        <topology evidence="2 13">Multi-pass membrane protein</topology>
    </subcellularLocation>
</comment>
<organism evidence="15 16">
    <name type="scientific">Saccharophagus degradans</name>
    <dbReference type="NCBI Taxonomy" id="86304"/>
    <lineage>
        <taxon>Bacteria</taxon>
        <taxon>Pseudomonadati</taxon>
        <taxon>Pseudomonadota</taxon>
        <taxon>Gammaproteobacteria</taxon>
        <taxon>Cellvibrionales</taxon>
        <taxon>Cellvibrionaceae</taxon>
        <taxon>Saccharophagus</taxon>
    </lineage>
</organism>
<keyword evidence="5" id="KW-1003">Cell membrane</keyword>
<dbReference type="PANTHER" id="PTHR30477">
    <property type="entry name" value="ABC-TRANSPORTER METAL-BINDING PROTEIN"/>
    <property type="match status" value="1"/>
</dbReference>
<evidence type="ECO:0000256" key="1">
    <source>
        <dbReference type="ARBA" id="ARBA00002313"/>
    </source>
</evidence>
<keyword evidence="9 14" id="KW-1133">Transmembrane helix</keyword>
<evidence type="ECO:0000256" key="4">
    <source>
        <dbReference type="ARBA" id="ARBA00022448"/>
    </source>
</evidence>
<protein>
    <recommendedName>
        <fullName evidence="12">High-affinity zinc uptake system membrane protein ZnuB</fullName>
    </recommendedName>
</protein>
<dbReference type="InterPro" id="IPR001626">
    <property type="entry name" value="ABC_TroCD"/>
</dbReference>
<feature type="transmembrane region" description="Helical" evidence="14">
    <location>
        <begin position="212"/>
        <end position="235"/>
    </location>
</feature>
<dbReference type="GO" id="GO:0006829">
    <property type="term" value="P:zinc ion transport"/>
    <property type="evidence" value="ECO:0007669"/>
    <property type="project" value="UniProtKB-KW"/>
</dbReference>
<comment type="caution">
    <text evidence="15">The sequence shown here is derived from an EMBL/GenBank/DDBJ whole genome shotgun (WGS) entry which is preliminary data.</text>
</comment>
<comment type="similarity">
    <text evidence="3 13">Belongs to the ABC-3 integral membrane protein family.</text>
</comment>
<sequence length="262" mass="27335">MISFLLLSLIAGSVIALTAGPLGAFVVWRRMAYFGDTLAHSALLGVAFGIVLNISPVIGIVLASSAIALLLWWMQKSTTLANDSLLGILSHSALALGLVCVGLFSNSRIDLYGYLFGDLLTVNMQDIAVVCAAASVILGLVCFFWRSLLMIAIDESLAKVEGLAVEKLRLMLMLLMALLIAIAMKAVGILLITALLIIPPAAARKLTSSPEAMAICAACIGVASVWLGLAASYFLDTAPGPSIVIASTIAFIITSASAAIKR</sequence>
<proteinExistence type="inferred from homology"/>
<evidence type="ECO:0000256" key="14">
    <source>
        <dbReference type="SAM" id="Phobius"/>
    </source>
</evidence>
<comment type="function">
    <text evidence="1">Involved in the high-affinity zinc uptake transport system.</text>
</comment>
<feature type="transmembrane region" description="Helical" evidence="14">
    <location>
        <begin position="127"/>
        <end position="149"/>
    </location>
</feature>
<dbReference type="GeneID" id="98611775"/>
<keyword evidence="4 13" id="KW-0813">Transport</keyword>
<evidence type="ECO:0000313" key="16">
    <source>
        <dbReference type="Proteomes" id="UP001169760"/>
    </source>
</evidence>
<evidence type="ECO:0000256" key="11">
    <source>
        <dbReference type="ARBA" id="ARBA00023136"/>
    </source>
</evidence>
<reference evidence="15" key="1">
    <citation type="submission" date="2023-07" db="EMBL/GenBank/DDBJ databases">
        <title>Genome content predicts the carbon catabolic preferences of heterotrophic bacteria.</title>
        <authorList>
            <person name="Gralka M."/>
        </authorList>
    </citation>
    <scope>NUCLEOTIDE SEQUENCE</scope>
    <source>
        <strain evidence="15">I3M17_2</strain>
    </source>
</reference>
<gene>
    <name evidence="15" type="ORF">Q4521_09625</name>
</gene>
<evidence type="ECO:0000256" key="2">
    <source>
        <dbReference type="ARBA" id="ARBA00004651"/>
    </source>
</evidence>
<dbReference type="RefSeq" id="WP_011466545.1">
    <property type="nucleotide sequence ID" value="NZ_CP123764.1"/>
</dbReference>
<dbReference type="GO" id="GO:0010043">
    <property type="term" value="P:response to zinc ion"/>
    <property type="evidence" value="ECO:0007669"/>
    <property type="project" value="TreeGrafter"/>
</dbReference>
<dbReference type="Proteomes" id="UP001169760">
    <property type="component" value="Unassembled WGS sequence"/>
</dbReference>
<dbReference type="AlphaFoldDB" id="A0AAW7X4Z5"/>
<dbReference type="EMBL" id="JAUOPB010000006">
    <property type="protein sequence ID" value="MDO6422733.1"/>
    <property type="molecule type" value="Genomic_DNA"/>
</dbReference>
<evidence type="ECO:0000256" key="6">
    <source>
        <dbReference type="ARBA" id="ARBA00022692"/>
    </source>
</evidence>
<evidence type="ECO:0000256" key="7">
    <source>
        <dbReference type="ARBA" id="ARBA00022833"/>
    </source>
</evidence>
<evidence type="ECO:0000256" key="3">
    <source>
        <dbReference type="ARBA" id="ARBA00008034"/>
    </source>
</evidence>
<feature type="transmembrane region" description="Helical" evidence="14">
    <location>
        <begin position="43"/>
        <end position="73"/>
    </location>
</feature>
<evidence type="ECO:0000313" key="15">
    <source>
        <dbReference type="EMBL" id="MDO6422733.1"/>
    </source>
</evidence>
<dbReference type="PANTHER" id="PTHR30477:SF23">
    <property type="entry name" value="HIGH-AFFINITY ZINC UPTAKE SYSTEM MEMBRANE PROTEIN ZNUB"/>
    <property type="match status" value="1"/>
</dbReference>
<dbReference type="GO" id="GO:0055085">
    <property type="term" value="P:transmembrane transport"/>
    <property type="evidence" value="ECO:0007669"/>
    <property type="project" value="InterPro"/>
</dbReference>
<evidence type="ECO:0000256" key="9">
    <source>
        <dbReference type="ARBA" id="ARBA00022989"/>
    </source>
</evidence>
<dbReference type="InterPro" id="IPR037294">
    <property type="entry name" value="ABC_BtuC-like"/>
</dbReference>
<evidence type="ECO:0000256" key="8">
    <source>
        <dbReference type="ARBA" id="ARBA00022906"/>
    </source>
</evidence>
<dbReference type="Gene3D" id="1.10.3470.10">
    <property type="entry name" value="ABC transporter involved in vitamin B12 uptake, BtuC"/>
    <property type="match status" value="1"/>
</dbReference>
<keyword evidence="7" id="KW-0862">Zinc</keyword>
<dbReference type="Pfam" id="PF00950">
    <property type="entry name" value="ABC-3"/>
    <property type="match status" value="1"/>
</dbReference>
<evidence type="ECO:0000256" key="10">
    <source>
        <dbReference type="ARBA" id="ARBA00023065"/>
    </source>
</evidence>
<evidence type="ECO:0000256" key="12">
    <source>
        <dbReference type="ARBA" id="ARBA00040080"/>
    </source>
</evidence>
<evidence type="ECO:0000256" key="5">
    <source>
        <dbReference type="ARBA" id="ARBA00022475"/>
    </source>
</evidence>
<name>A0AAW7X4Z5_9GAMM</name>
<dbReference type="SUPFAM" id="SSF81345">
    <property type="entry name" value="ABC transporter involved in vitamin B12 uptake, BtuC"/>
    <property type="match status" value="1"/>
</dbReference>
<evidence type="ECO:0000256" key="13">
    <source>
        <dbReference type="RuleBase" id="RU003943"/>
    </source>
</evidence>
<keyword evidence="6 13" id="KW-0812">Transmembrane</keyword>
<feature type="transmembrane region" description="Helical" evidence="14">
    <location>
        <begin position="242"/>
        <end position="260"/>
    </location>
</feature>
<dbReference type="GO" id="GO:0043190">
    <property type="term" value="C:ATP-binding cassette (ABC) transporter complex"/>
    <property type="evidence" value="ECO:0007669"/>
    <property type="project" value="InterPro"/>
</dbReference>
<feature type="transmembrane region" description="Helical" evidence="14">
    <location>
        <begin position="170"/>
        <end position="200"/>
    </location>
</feature>
<feature type="transmembrane region" description="Helical" evidence="14">
    <location>
        <begin position="85"/>
        <end position="107"/>
    </location>
</feature>
<keyword evidence="8" id="KW-0864">Zinc transport</keyword>